<comment type="function">
    <text evidence="13">Exerts an anti-apoptotic effect in the immune system and is involved in responses to infections.</text>
</comment>
<evidence type="ECO:0000256" key="4">
    <source>
        <dbReference type="ARBA" id="ARBA00004555"/>
    </source>
</evidence>
<dbReference type="CDD" id="cd01852">
    <property type="entry name" value="AIG1"/>
    <property type="match status" value="1"/>
</dbReference>
<feature type="compositionally biased region" description="Basic and acidic residues" evidence="16">
    <location>
        <begin position="239"/>
        <end position="267"/>
    </location>
</feature>
<feature type="region of interest" description="Disordered" evidence="16">
    <location>
        <begin position="228"/>
        <end position="267"/>
    </location>
</feature>
<dbReference type="InterPro" id="IPR006703">
    <property type="entry name" value="G_AIG1"/>
</dbReference>
<evidence type="ECO:0000256" key="6">
    <source>
        <dbReference type="ARBA" id="ARBA00022490"/>
    </source>
</evidence>
<keyword evidence="8" id="KW-0547">Nucleotide-binding</keyword>
<evidence type="ECO:0000256" key="5">
    <source>
        <dbReference type="ARBA" id="ARBA00008535"/>
    </source>
</evidence>
<evidence type="ECO:0000256" key="14">
    <source>
        <dbReference type="ARBA" id="ARBA00073539"/>
    </source>
</evidence>
<evidence type="ECO:0000256" key="11">
    <source>
        <dbReference type="ARBA" id="ARBA00023128"/>
    </source>
</evidence>
<protein>
    <recommendedName>
        <fullName evidence="14">GTPase IMAP family member 8</fullName>
    </recommendedName>
    <alternativeName>
        <fullName evidence="15">Immune-associated nucleotide-binding protein 9</fullName>
    </alternativeName>
</protein>
<organism evidence="18 19">
    <name type="scientific">Paramormyrops kingsleyae</name>
    <dbReference type="NCBI Taxonomy" id="1676925"/>
    <lineage>
        <taxon>Eukaryota</taxon>
        <taxon>Metazoa</taxon>
        <taxon>Chordata</taxon>
        <taxon>Craniata</taxon>
        <taxon>Vertebrata</taxon>
        <taxon>Euteleostomi</taxon>
        <taxon>Actinopterygii</taxon>
        <taxon>Neopterygii</taxon>
        <taxon>Teleostei</taxon>
        <taxon>Osteoglossocephala</taxon>
        <taxon>Osteoglossomorpha</taxon>
        <taxon>Osteoglossiformes</taxon>
        <taxon>Mormyridae</taxon>
        <taxon>Paramormyrops</taxon>
    </lineage>
</organism>
<dbReference type="Ensembl" id="ENSPKIT00000022518.1">
    <property type="protein sequence ID" value="ENSPKIP00000041483.1"/>
    <property type="gene ID" value="ENSPKIG00000018014.1"/>
</dbReference>
<evidence type="ECO:0000259" key="17">
    <source>
        <dbReference type="PROSITE" id="PS51720"/>
    </source>
</evidence>
<dbReference type="PANTHER" id="PTHR10903">
    <property type="entry name" value="GTPASE, IMAP FAMILY MEMBER-RELATED"/>
    <property type="match status" value="1"/>
</dbReference>
<evidence type="ECO:0000256" key="9">
    <source>
        <dbReference type="ARBA" id="ARBA00022824"/>
    </source>
</evidence>
<dbReference type="GO" id="GO:0005783">
    <property type="term" value="C:endoplasmic reticulum"/>
    <property type="evidence" value="ECO:0007669"/>
    <property type="project" value="UniProtKB-SubCell"/>
</dbReference>
<dbReference type="Pfam" id="PF04548">
    <property type="entry name" value="AIG1"/>
    <property type="match status" value="1"/>
</dbReference>
<reference evidence="18" key="2">
    <citation type="submission" date="2025-09" db="UniProtKB">
        <authorList>
            <consortium name="Ensembl"/>
        </authorList>
    </citation>
    <scope>IDENTIFICATION</scope>
</reference>
<evidence type="ECO:0000256" key="12">
    <source>
        <dbReference type="ARBA" id="ARBA00023134"/>
    </source>
</evidence>
<proteinExistence type="inferred from homology"/>
<evidence type="ECO:0000256" key="16">
    <source>
        <dbReference type="SAM" id="MobiDB-lite"/>
    </source>
</evidence>
<accession>A0A3B3TGE5</accession>
<feature type="domain" description="AIG1-type G" evidence="17">
    <location>
        <begin position="28"/>
        <end position="226"/>
    </location>
</feature>
<evidence type="ECO:0000313" key="19">
    <source>
        <dbReference type="Proteomes" id="UP000261540"/>
    </source>
</evidence>
<evidence type="ECO:0000256" key="2">
    <source>
        <dbReference type="ARBA" id="ARBA00004240"/>
    </source>
</evidence>
<evidence type="ECO:0000256" key="13">
    <source>
        <dbReference type="ARBA" id="ARBA00056809"/>
    </source>
</evidence>
<dbReference type="SUPFAM" id="SSF52540">
    <property type="entry name" value="P-loop containing nucleoside triphosphate hydrolases"/>
    <property type="match status" value="1"/>
</dbReference>
<dbReference type="PROSITE" id="PS51720">
    <property type="entry name" value="G_AIG1"/>
    <property type="match status" value="1"/>
</dbReference>
<keyword evidence="11" id="KW-0496">Mitochondrion</keyword>
<sequence length="340" mass="37116">MEDISHSYSVTWTDSSSSQSHSIITDENEVLRIVLLGRTGVGKSATGNTILGRKEFKSEVSNYSVTMSCAKARGKVCGRKMSVVDTPGLFNTKLSKDDLIKKITECVSLCAPGPHAFLVLLQVGRFTQEEQETLNIIQEVFGPESARYTMVLFTHGDVLGDAADRFLSGDKKLNEFIKKCQGGYHVFNNKDVWNVTQVTDLLDKIEEMIKKNGGGHYTNEMFMKAKKGSGEKNTGVLGDKGEGKKEKQKTMERKSTDLEEKKKRDNTKYATTTSNAFLENLGGAPPSGPWLFFLPRLVGPWCCSCRGAPFGLGLGLGLARHTPGPAGPPEHSTPPPGHAV</sequence>
<evidence type="ECO:0000256" key="10">
    <source>
        <dbReference type="ARBA" id="ARBA00023034"/>
    </source>
</evidence>
<dbReference type="Gene3D" id="3.40.50.300">
    <property type="entry name" value="P-loop containing nucleotide triphosphate hydrolases"/>
    <property type="match status" value="1"/>
</dbReference>
<evidence type="ECO:0000313" key="18">
    <source>
        <dbReference type="Ensembl" id="ENSPKIP00000041483.1"/>
    </source>
</evidence>
<comment type="similarity">
    <text evidence="5">Belongs to the TRAFAC class TrmE-Era-EngA-EngB-Septin-like GTPase superfamily. AIG1/Toc34/Toc159-like paraseptin GTPase family. IAN subfamily.</text>
</comment>
<keyword evidence="7" id="KW-0677">Repeat</keyword>
<dbReference type="STRING" id="1676925.ENSPKIP00000041483"/>
<keyword evidence="9" id="KW-0256">Endoplasmic reticulum</keyword>
<dbReference type="GO" id="GO:0005739">
    <property type="term" value="C:mitochondrion"/>
    <property type="evidence" value="ECO:0007669"/>
    <property type="project" value="UniProtKB-SubCell"/>
</dbReference>
<comment type="subcellular location">
    <subcellularLocation>
        <location evidence="3">Cytoplasm</location>
        <location evidence="3">Cytosol</location>
    </subcellularLocation>
    <subcellularLocation>
        <location evidence="2">Endoplasmic reticulum</location>
    </subcellularLocation>
    <subcellularLocation>
        <location evidence="4">Golgi apparatus</location>
    </subcellularLocation>
    <subcellularLocation>
        <location evidence="1">Mitochondrion</location>
    </subcellularLocation>
</comment>
<dbReference type="GO" id="GO:0005525">
    <property type="term" value="F:GTP binding"/>
    <property type="evidence" value="ECO:0007669"/>
    <property type="project" value="UniProtKB-KW"/>
</dbReference>
<dbReference type="FunFam" id="3.40.50.300:FF:000536">
    <property type="entry name" value="GTPase IMAP family member 8"/>
    <property type="match status" value="1"/>
</dbReference>
<keyword evidence="10" id="KW-0333">Golgi apparatus</keyword>
<dbReference type="GO" id="GO:0005829">
    <property type="term" value="C:cytosol"/>
    <property type="evidence" value="ECO:0007669"/>
    <property type="project" value="UniProtKB-SubCell"/>
</dbReference>
<dbReference type="PANTHER" id="PTHR10903:SF186">
    <property type="entry name" value="GTPASE IMAP FAMILY MEMBER 4-LIKE-RELATED"/>
    <property type="match status" value="1"/>
</dbReference>
<evidence type="ECO:0000256" key="15">
    <source>
        <dbReference type="ARBA" id="ARBA00077278"/>
    </source>
</evidence>
<keyword evidence="19" id="KW-1185">Reference proteome</keyword>
<dbReference type="InterPro" id="IPR027417">
    <property type="entry name" value="P-loop_NTPase"/>
</dbReference>
<evidence type="ECO:0000256" key="8">
    <source>
        <dbReference type="ARBA" id="ARBA00022741"/>
    </source>
</evidence>
<dbReference type="GeneTree" id="ENSGT01120000271858"/>
<reference evidence="18" key="1">
    <citation type="submission" date="2025-08" db="UniProtKB">
        <authorList>
            <consortium name="Ensembl"/>
        </authorList>
    </citation>
    <scope>IDENTIFICATION</scope>
</reference>
<evidence type="ECO:0000256" key="7">
    <source>
        <dbReference type="ARBA" id="ARBA00022737"/>
    </source>
</evidence>
<keyword evidence="6" id="KW-0963">Cytoplasm</keyword>
<dbReference type="GO" id="GO:0005794">
    <property type="term" value="C:Golgi apparatus"/>
    <property type="evidence" value="ECO:0007669"/>
    <property type="project" value="UniProtKB-SubCell"/>
</dbReference>
<name>A0A3B3TGE5_9TELE</name>
<keyword evidence="12" id="KW-0342">GTP-binding</keyword>
<dbReference type="InterPro" id="IPR045058">
    <property type="entry name" value="GIMA/IAN/Toc"/>
</dbReference>
<dbReference type="AlphaFoldDB" id="A0A3B3TGE5"/>
<evidence type="ECO:0000256" key="3">
    <source>
        <dbReference type="ARBA" id="ARBA00004514"/>
    </source>
</evidence>
<dbReference type="Proteomes" id="UP000261540">
    <property type="component" value="Unplaced"/>
</dbReference>
<evidence type="ECO:0000256" key="1">
    <source>
        <dbReference type="ARBA" id="ARBA00004173"/>
    </source>
</evidence>